<dbReference type="RefSeq" id="WP_311559774.1">
    <property type="nucleotide sequence ID" value="NZ_JAVREJ010000028.1"/>
</dbReference>
<keyword evidence="4" id="KW-1003">Cell membrane</keyword>
<dbReference type="NCBIfam" id="TIGR01726">
    <property type="entry name" value="HEQRo_perm_3TM"/>
    <property type="match status" value="1"/>
</dbReference>
<dbReference type="InterPro" id="IPR000515">
    <property type="entry name" value="MetI-like"/>
</dbReference>
<evidence type="ECO:0000256" key="6">
    <source>
        <dbReference type="ARBA" id="ARBA00022970"/>
    </source>
</evidence>
<protein>
    <submittedName>
        <fullName evidence="11">Amino acid ABC transporter permease</fullName>
    </submittedName>
</protein>
<comment type="subcellular location">
    <subcellularLocation>
        <location evidence="1 9">Cell membrane</location>
        <topology evidence="1 9">Multi-pass membrane protein</topology>
    </subcellularLocation>
</comment>
<evidence type="ECO:0000256" key="2">
    <source>
        <dbReference type="ARBA" id="ARBA00010072"/>
    </source>
</evidence>
<evidence type="ECO:0000313" key="12">
    <source>
        <dbReference type="Proteomes" id="UP001183202"/>
    </source>
</evidence>
<name>A0ABU2NIM1_9PSEU</name>
<proteinExistence type="inferred from homology"/>
<evidence type="ECO:0000256" key="3">
    <source>
        <dbReference type="ARBA" id="ARBA00022448"/>
    </source>
</evidence>
<comment type="caution">
    <text evidence="11">The sequence shown here is derived from an EMBL/GenBank/DDBJ whole genome shotgun (WGS) entry which is preliminary data.</text>
</comment>
<dbReference type="Gene3D" id="1.10.3720.10">
    <property type="entry name" value="MetI-like"/>
    <property type="match status" value="1"/>
</dbReference>
<feature type="domain" description="ABC transmembrane type-1" evidence="10">
    <location>
        <begin position="15"/>
        <end position="204"/>
    </location>
</feature>
<gene>
    <name evidence="11" type="ORF">RM445_27495</name>
</gene>
<evidence type="ECO:0000313" key="11">
    <source>
        <dbReference type="EMBL" id="MDT0353263.1"/>
    </source>
</evidence>
<dbReference type="InterPro" id="IPR035906">
    <property type="entry name" value="MetI-like_sf"/>
</dbReference>
<keyword evidence="12" id="KW-1185">Reference proteome</keyword>
<dbReference type="Pfam" id="PF00528">
    <property type="entry name" value="BPD_transp_1"/>
    <property type="match status" value="1"/>
</dbReference>
<keyword evidence="7 9" id="KW-1133">Transmembrane helix</keyword>
<dbReference type="PANTHER" id="PTHR30614:SF37">
    <property type="entry name" value="AMINO-ACID ABC TRANSPORTER PERMEASE PROTEIN YHDX-RELATED"/>
    <property type="match status" value="1"/>
</dbReference>
<evidence type="ECO:0000256" key="7">
    <source>
        <dbReference type="ARBA" id="ARBA00022989"/>
    </source>
</evidence>
<dbReference type="PROSITE" id="PS50928">
    <property type="entry name" value="ABC_TM1"/>
    <property type="match status" value="1"/>
</dbReference>
<accession>A0ABU2NIM1</accession>
<reference evidence="12" key="1">
    <citation type="submission" date="2023-07" db="EMBL/GenBank/DDBJ databases">
        <title>30 novel species of actinomycetes from the DSMZ collection.</title>
        <authorList>
            <person name="Nouioui I."/>
        </authorList>
    </citation>
    <scope>NUCLEOTIDE SEQUENCE [LARGE SCALE GENOMIC DNA]</scope>
    <source>
        <strain evidence="12">DSM 45834</strain>
    </source>
</reference>
<dbReference type="CDD" id="cd06261">
    <property type="entry name" value="TM_PBP2"/>
    <property type="match status" value="1"/>
</dbReference>
<evidence type="ECO:0000256" key="5">
    <source>
        <dbReference type="ARBA" id="ARBA00022692"/>
    </source>
</evidence>
<dbReference type="InterPro" id="IPR010065">
    <property type="entry name" value="AA_ABC_transptr_permease_3TM"/>
</dbReference>
<dbReference type="SUPFAM" id="SSF161098">
    <property type="entry name" value="MetI-like"/>
    <property type="match status" value="1"/>
</dbReference>
<evidence type="ECO:0000259" key="10">
    <source>
        <dbReference type="PROSITE" id="PS50928"/>
    </source>
</evidence>
<keyword evidence="5 9" id="KW-0812">Transmembrane</keyword>
<feature type="transmembrane region" description="Helical" evidence="9">
    <location>
        <begin position="20"/>
        <end position="39"/>
    </location>
</feature>
<dbReference type="PANTHER" id="PTHR30614">
    <property type="entry name" value="MEMBRANE COMPONENT OF AMINO ACID ABC TRANSPORTER"/>
    <property type="match status" value="1"/>
</dbReference>
<comment type="similarity">
    <text evidence="2">Belongs to the binding-protein-dependent transport system permease family. HisMQ subfamily.</text>
</comment>
<dbReference type="InterPro" id="IPR043429">
    <property type="entry name" value="ArtM/GltK/GlnP/TcyL/YhdX-like"/>
</dbReference>
<dbReference type="Proteomes" id="UP001183202">
    <property type="component" value="Unassembled WGS sequence"/>
</dbReference>
<sequence>MNVLLDNLGLYGSAFAGTVRLFLVAAVGSLVLGVLLAAMRVSPVPILRTFGAGYVQIVRNTPLTLVFFFFAFAYPRLEIADLSFFARACTALIVYTAAFVCEVVRSGINTVPVGQAEASRALGFTFGQTLGAVVLPQALRAVVPPLTNIEIALLKNTTIAAGFSVFEAGGIYQNLSERGYNVLTGLLWVAVGFLILVVPLNLLQRNLERRWSVAR</sequence>
<keyword evidence="3 9" id="KW-0813">Transport</keyword>
<keyword evidence="6" id="KW-0029">Amino-acid transport</keyword>
<evidence type="ECO:0000256" key="4">
    <source>
        <dbReference type="ARBA" id="ARBA00022475"/>
    </source>
</evidence>
<organism evidence="11 12">
    <name type="scientific">Pseudonocardia charpentierae</name>
    <dbReference type="NCBI Taxonomy" id="3075545"/>
    <lineage>
        <taxon>Bacteria</taxon>
        <taxon>Bacillati</taxon>
        <taxon>Actinomycetota</taxon>
        <taxon>Actinomycetes</taxon>
        <taxon>Pseudonocardiales</taxon>
        <taxon>Pseudonocardiaceae</taxon>
        <taxon>Pseudonocardia</taxon>
    </lineage>
</organism>
<evidence type="ECO:0000256" key="1">
    <source>
        <dbReference type="ARBA" id="ARBA00004651"/>
    </source>
</evidence>
<feature type="transmembrane region" description="Helical" evidence="9">
    <location>
        <begin position="51"/>
        <end position="72"/>
    </location>
</feature>
<keyword evidence="8 9" id="KW-0472">Membrane</keyword>
<feature type="transmembrane region" description="Helical" evidence="9">
    <location>
        <begin position="182"/>
        <end position="203"/>
    </location>
</feature>
<evidence type="ECO:0000256" key="8">
    <source>
        <dbReference type="ARBA" id="ARBA00023136"/>
    </source>
</evidence>
<dbReference type="EMBL" id="JAVREJ010000028">
    <property type="protein sequence ID" value="MDT0353263.1"/>
    <property type="molecule type" value="Genomic_DNA"/>
</dbReference>
<evidence type="ECO:0000256" key="9">
    <source>
        <dbReference type="RuleBase" id="RU363032"/>
    </source>
</evidence>
<feature type="transmembrane region" description="Helical" evidence="9">
    <location>
        <begin position="84"/>
        <end position="101"/>
    </location>
</feature>